<protein>
    <recommendedName>
        <fullName evidence="2">Anaphase-promoting complex subunit 4 WD40 domain-containing protein</fullName>
    </recommendedName>
</protein>
<feature type="non-terminal residue" evidence="1">
    <location>
        <position position="1"/>
    </location>
</feature>
<dbReference type="AlphaFoldDB" id="A0A383BC43"/>
<dbReference type="SUPFAM" id="SSF50969">
    <property type="entry name" value="YVTN repeat-like/Quinoprotein amine dehydrogenase"/>
    <property type="match status" value="1"/>
</dbReference>
<accession>A0A383BC43</accession>
<evidence type="ECO:0008006" key="2">
    <source>
        <dbReference type="Google" id="ProtNLM"/>
    </source>
</evidence>
<organism evidence="1">
    <name type="scientific">marine metagenome</name>
    <dbReference type="NCBI Taxonomy" id="408172"/>
    <lineage>
        <taxon>unclassified sequences</taxon>
        <taxon>metagenomes</taxon>
        <taxon>ecological metagenomes</taxon>
    </lineage>
</organism>
<dbReference type="InterPro" id="IPR011044">
    <property type="entry name" value="Quino_amine_DH_bsu"/>
</dbReference>
<evidence type="ECO:0000313" key="1">
    <source>
        <dbReference type="EMBL" id="SVE17562.1"/>
    </source>
</evidence>
<feature type="non-terminal residue" evidence="1">
    <location>
        <position position="226"/>
    </location>
</feature>
<name>A0A383BC43_9ZZZZ</name>
<proteinExistence type="predicted"/>
<sequence>VTRAIGVGLVAVLVLFLAPAVLAESAVEMREVVKLEEVDIGLEGASISPDGEIVIAYGAESSIYRIESFTPGNNSDLYWDGGERLLDADFHPVGQTALIVGEGGVVLRYIRTNNSLESAGGEVYFGKTELRAISWNGDGSWAYIGGEMGWMWRARGIEGGGMEVYPIEGRGTSDINGISCLSGVNICVISTSVDGIGVIDADHELHWVGGTGYPWVNDVCPSGSGD</sequence>
<reference evidence="1" key="1">
    <citation type="submission" date="2018-05" db="EMBL/GenBank/DDBJ databases">
        <authorList>
            <person name="Lanie J.A."/>
            <person name="Ng W.-L."/>
            <person name="Kazmierczak K.M."/>
            <person name="Andrzejewski T.M."/>
            <person name="Davidsen T.M."/>
            <person name="Wayne K.J."/>
            <person name="Tettelin H."/>
            <person name="Glass J.I."/>
            <person name="Rusch D."/>
            <person name="Podicherti R."/>
            <person name="Tsui H.-C.T."/>
            <person name="Winkler M.E."/>
        </authorList>
    </citation>
    <scope>NUCLEOTIDE SEQUENCE</scope>
</reference>
<gene>
    <name evidence="1" type="ORF">METZ01_LOCUS470416</name>
</gene>
<dbReference type="EMBL" id="UINC01199235">
    <property type="protein sequence ID" value="SVE17562.1"/>
    <property type="molecule type" value="Genomic_DNA"/>
</dbReference>